<evidence type="ECO:0000313" key="2">
    <source>
        <dbReference type="EMBL" id="QTD49667.1"/>
    </source>
</evidence>
<proteinExistence type="predicted"/>
<protein>
    <submittedName>
        <fullName evidence="2">DUF882 domain-containing protein</fullName>
    </submittedName>
</protein>
<organism evidence="2 3">
    <name type="scientific">Sulfidibacter corallicola</name>
    <dbReference type="NCBI Taxonomy" id="2818388"/>
    <lineage>
        <taxon>Bacteria</taxon>
        <taxon>Pseudomonadati</taxon>
        <taxon>Acidobacteriota</taxon>
        <taxon>Holophagae</taxon>
        <taxon>Acanthopleuribacterales</taxon>
        <taxon>Acanthopleuribacteraceae</taxon>
        <taxon>Sulfidibacter</taxon>
    </lineage>
</organism>
<evidence type="ECO:0000313" key="3">
    <source>
        <dbReference type="Proteomes" id="UP000663929"/>
    </source>
</evidence>
<dbReference type="Gene3D" id="3.30.1380.10">
    <property type="match status" value="1"/>
</dbReference>
<dbReference type="RefSeq" id="WP_337249544.1">
    <property type="nucleotide sequence ID" value="NZ_CP071793.1"/>
</dbReference>
<gene>
    <name evidence="2" type="ORF">J3U87_29135</name>
</gene>
<accession>A0A8A4TJK5</accession>
<dbReference type="Proteomes" id="UP000663929">
    <property type="component" value="Chromosome"/>
</dbReference>
<evidence type="ECO:0000259" key="1">
    <source>
        <dbReference type="Pfam" id="PF08291"/>
    </source>
</evidence>
<name>A0A8A4TJK5_SULCO</name>
<sequence length="151" mass="16166">MKRSVLLVLALVACGQTGPGSEIQLATRDAAGSEFACRHCGRNRIDPALVAALQELRNLAGQPITVTSGFRCPEHNRAVGGACHSYHLTGQAVDVRCDALTPAILADLATRVPPFANGGIGVYPDHVHLDLRLKPTRWGNWHESNTLEVTP</sequence>
<reference evidence="2" key="1">
    <citation type="submission" date="2021-03" db="EMBL/GenBank/DDBJ databases">
        <title>Acanthopleuribacteraceae sp. M133.</title>
        <authorList>
            <person name="Wang G."/>
        </authorList>
    </citation>
    <scope>NUCLEOTIDE SEQUENCE</scope>
    <source>
        <strain evidence="2">M133</strain>
    </source>
</reference>
<dbReference type="Pfam" id="PF08291">
    <property type="entry name" value="Peptidase_M15_3"/>
    <property type="match status" value="1"/>
</dbReference>
<dbReference type="AlphaFoldDB" id="A0A8A4TJK5"/>
<feature type="domain" description="Peptidase M15A C-terminal" evidence="1">
    <location>
        <begin position="41"/>
        <end position="130"/>
    </location>
</feature>
<keyword evidence="3" id="KW-1185">Reference proteome</keyword>
<dbReference type="InterPro" id="IPR013230">
    <property type="entry name" value="Peptidase_M15A_C"/>
</dbReference>
<dbReference type="SUPFAM" id="SSF55166">
    <property type="entry name" value="Hedgehog/DD-peptidase"/>
    <property type="match status" value="1"/>
</dbReference>
<dbReference type="KEGG" id="scor:J3U87_29135"/>
<dbReference type="InterPro" id="IPR009045">
    <property type="entry name" value="Zn_M74/Hedgehog-like"/>
</dbReference>
<dbReference type="EMBL" id="CP071793">
    <property type="protein sequence ID" value="QTD49667.1"/>
    <property type="molecule type" value="Genomic_DNA"/>
</dbReference>